<dbReference type="GO" id="GO:0016740">
    <property type="term" value="F:transferase activity"/>
    <property type="evidence" value="ECO:0007669"/>
    <property type="project" value="UniProtKB-KW"/>
</dbReference>
<keyword evidence="3" id="KW-0808">Transferase</keyword>
<dbReference type="InterPro" id="IPR000160">
    <property type="entry name" value="GGDEF_dom"/>
</dbReference>
<name>A0A9E8RVT7_9BACI</name>
<comment type="similarity">
    <text evidence="1">Belongs to the CRISPR-associated Cas10/Csm1 family.</text>
</comment>
<dbReference type="Pfam" id="PF18211">
    <property type="entry name" value="Csm1_B"/>
    <property type="match status" value="1"/>
</dbReference>
<dbReference type="GO" id="GO:0051607">
    <property type="term" value="P:defense response to virus"/>
    <property type="evidence" value="ECO:0007669"/>
    <property type="project" value="UniProtKB-KW"/>
</dbReference>
<dbReference type="AlphaFoldDB" id="A0A9E8RVT7"/>
<evidence type="ECO:0000256" key="1">
    <source>
        <dbReference type="ARBA" id="ARBA00005700"/>
    </source>
</evidence>
<keyword evidence="9" id="KW-0067">ATP-binding</keyword>
<evidence type="ECO:0000313" key="13">
    <source>
        <dbReference type="EMBL" id="WAA09841.1"/>
    </source>
</evidence>
<dbReference type="KEGG" id="faf:OE104_00210"/>
<dbReference type="InterPro" id="IPR054767">
    <property type="entry name" value="Cas10-Cmr2_palm2"/>
</dbReference>
<keyword evidence="7" id="KW-0378">Hydrolase</keyword>
<feature type="domain" description="GGDEF" evidence="12">
    <location>
        <begin position="534"/>
        <end position="672"/>
    </location>
</feature>
<dbReference type="GO" id="GO:0005524">
    <property type="term" value="F:ATP binding"/>
    <property type="evidence" value="ECO:0007669"/>
    <property type="project" value="UniProtKB-KW"/>
</dbReference>
<evidence type="ECO:0000256" key="2">
    <source>
        <dbReference type="ARBA" id="ARBA00014333"/>
    </source>
</evidence>
<keyword evidence="5" id="KW-0547">Nucleotide-binding</keyword>
<evidence type="ECO:0000256" key="9">
    <source>
        <dbReference type="ARBA" id="ARBA00022840"/>
    </source>
</evidence>
<reference evidence="13" key="1">
    <citation type="submission" date="2022-09" db="EMBL/GenBank/DDBJ databases">
        <title>Complete Genomes of Fervidibacillus albus and Fervidibacillus halotolerans isolated from tidal flat sediments.</title>
        <authorList>
            <person name="Kwon K.K."/>
            <person name="Yang S.-H."/>
            <person name="Park M.J."/>
            <person name="Oh H.-M."/>
        </authorList>
    </citation>
    <scope>NUCLEOTIDE SEQUENCE</scope>
    <source>
        <strain evidence="13">MEBiC13591</strain>
    </source>
</reference>
<evidence type="ECO:0000313" key="14">
    <source>
        <dbReference type="Proteomes" id="UP001164718"/>
    </source>
</evidence>
<keyword evidence="6" id="KW-0255">Endonuclease</keyword>
<evidence type="ECO:0000256" key="10">
    <source>
        <dbReference type="ARBA" id="ARBA00023118"/>
    </source>
</evidence>
<dbReference type="Pfam" id="PF22335">
    <property type="entry name" value="Cas10-Cmr2_palm2"/>
    <property type="match status" value="1"/>
</dbReference>
<gene>
    <name evidence="13" type="primary">cas10</name>
    <name evidence="13" type="ORF">OE104_00210</name>
</gene>
<dbReference type="NCBIfam" id="TIGR02578">
    <property type="entry name" value="cas_TM1811_Csm1"/>
    <property type="match status" value="1"/>
</dbReference>
<dbReference type="InterPro" id="IPR043128">
    <property type="entry name" value="Rev_trsase/Diguanyl_cyclase"/>
</dbReference>
<protein>
    <recommendedName>
        <fullName evidence="2">CRISPR system single-strand-specific deoxyribonuclease Cas10/Csm1 (subtype III-A)</fullName>
    </recommendedName>
    <alternativeName>
        <fullName evidence="11">Cyclic oligoadenylate synthase</fullName>
    </alternativeName>
</protein>
<evidence type="ECO:0000259" key="12">
    <source>
        <dbReference type="PROSITE" id="PS50887"/>
    </source>
</evidence>
<evidence type="ECO:0000256" key="7">
    <source>
        <dbReference type="ARBA" id="ARBA00022801"/>
    </source>
</evidence>
<keyword evidence="4" id="KW-0540">Nuclease</keyword>
<keyword evidence="8" id="KW-0269">Exonuclease</keyword>
<dbReference type="InterPro" id="IPR052117">
    <property type="entry name" value="Cas10/Csm1_subtype-III-A"/>
</dbReference>
<evidence type="ECO:0000256" key="8">
    <source>
        <dbReference type="ARBA" id="ARBA00022839"/>
    </source>
</evidence>
<dbReference type="GO" id="GO:0004527">
    <property type="term" value="F:exonuclease activity"/>
    <property type="evidence" value="ECO:0007669"/>
    <property type="project" value="UniProtKB-KW"/>
</dbReference>
<keyword evidence="14" id="KW-1185">Reference proteome</keyword>
<evidence type="ECO:0000256" key="4">
    <source>
        <dbReference type="ARBA" id="ARBA00022722"/>
    </source>
</evidence>
<dbReference type="PANTHER" id="PTHR36528">
    <property type="entry name" value="CRISPR SYSTEM SINGLE-STRAND-SPECIFIC DEOXYRIBONUCLEASE CAS10/CSM1 (SUBTYPE III-A)"/>
    <property type="match status" value="1"/>
</dbReference>
<dbReference type="GO" id="GO:0004519">
    <property type="term" value="F:endonuclease activity"/>
    <property type="evidence" value="ECO:0007669"/>
    <property type="project" value="UniProtKB-KW"/>
</dbReference>
<dbReference type="EMBL" id="CP106878">
    <property type="protein sequence ID" value="WAA09841.1"/>
    <property type="molecule type" value="Genomic_DNA"/>
</dbReference>
<dbReference type="Gene3D" id="3.30.70.270">
    <property type="match status" value="1"/>
</dbReference>
<evidence type="ECO:0000256" key="11">
    <source>
        <dbReference type="ARBA" id="ARBA00032922"/>
    </source>
</evidence>
<accession>A0A9E8RVT7</accession>
<sequence length="824" mass="96034">MIDPRSVAKVDVHFIKGGGRKQKMEPLSIKNFIQTASFFYYLQPYFLQKKIIHASDSTSLLEQTFQYLRQKNSIFEQYESIFQQERSVPFEKIIYTASELNTTAGGKVSEFKINKEIQYKPLQSVFSSLFGQEHRSLFYPLKPLSFENIFPVQKVEQRVDVLMEQFLNELKTLTSDQQIISLMEKYFCSVSSFQSREISLYDEMKTTAAISISFYDQIKNGDLTETDLNRFQHTDKPSFILIQGDVSGIQSFIFNIPSKGAAKSLKGRSVYVSLLSEVIARYILRELSLPFSNLLYNGGGNFFILAPYESKTQFEQARLRVLKTLMKVHKGEIYFALESVVLKPTDFHHFADKWQEVINKTNQLKKRKWSELGLESSYERIFGPLDQGSHEENVCKVCGSFASRYSVIPSEDEEDKYICTLCHSFVELTNELKNANYIVFQSNWSSDKKKVYQEIFHDLGYHISFHQKKRATLQSNENEEFWYKLNDTNFLADQCTGFHFGAYQLPTSKGNVATFEDLSKRSIEIKNEEQIGDPKIAHIKLDVDNLGSLFGMGIGKERSIAKISALSRMLHLYFGGYINYLIQEKRWTNELYVVFSGGDDTYIVGSWPKVFDFAKEFYSKFQEFTGYNPFVTFSAGINVFHYTYPIIRAAEITESSLDHAKSGESKETQSDHLPPSKNKISFLGEVFNWDEYEKVKSIKEILYKMVQRYGRNVLFKVEKSTHGFKNILHDSLEGRFRHVKFWRLAYYLREIKEDYRKAEKKGFPEHMLQEDLADQLIEQYRNIVIHNLFKPRNKDKIYQIMIIPAAVKWAELATRKVKKEDYDE</sequence>
<evidence type="ECO:0000256" key="3">
    <source>
        <dbReference type="ARBA" id="ARBA00022679"/>
    </source>
</evidence>
<dbReference type="InterPro" id="IPR041062">
    <property type="entry name" value="Csm1_B"/>
</dbReference>
<dbReference type="PANTHER" id="PTHR36528:SF1">
    <property type="entry name" value="CRISPR SYSTEM SINGLE-STRAND-SPECIFIC DEOXYRIBONUCLEASE CAS10_CSM1 (SUBTYPE III-A)"/>
    <property type="match status" value="1"/>
</dbReference>
<keyword evidence="10" id="KW-0051">Antiviral defense</keyword>
<proteinExistence type="inferred from homology"/>
<evidence type="ECO:0000256" key="5">
    <source>
        <dbReference type="ARBA" id="ARBA00022741"/>
    </source>
</evidence>
<dbReference type="PROSITE" id="PS50887">
    <property type="entry name" value="GGDEF"/>
    <property type="match status" value="1"/>
</dbReference>
<dbReference type="InterPro" id="IPR013408">
    <property type="entry name" value="Cas10/Csm1"/>
</dbReference>
<organism evidence="13 14">
    <name type="scientific">Fervidibacillus albus</name>
    <dbReference type="NCBI Taxonomy" id="2980026"/>
    <lineage>
        <taxon>Bacteria</taxon>
        <taxon>Bacillati</taxon>
        <taxon>Bacillota</taxon>
        <taxon>Bacilli</taxon>
        <taxon>Bacillales</taxon>
        <taxon>Bacillaceae</taxon>
        <taxon>Fervidibacillus</taxon>
    </lineage>
</organism>
<evidence type="ECO:0000256" key="6">
    <source>
        <dbReference type="ARBA" id="ARBA00022759"/>
    </source>
</evidence>
<dbReference type="Proteomes" id="UP001164718">
    <property type="component" value="Chromosome"/>
</dbReference>
<dbReference type="RefSeq" id="WP_275417623.1">
    <property type="nucleotide sequence ID" value="NZ_CP106878.1"/>
</dbReference>